<evidence type="ECO:0000313" key="15">
    <source>
        <dbReference type="Proteomes" id="UP000253975"/>
    </source>
</evidence>
<dbReference type="SUPFAM" id="SSF55874">
    <property type="entry name" value="ATPase domain of HSP90 chaperone/DNA topoisomerase II/histidine kinase"/>
    <property type="match status" value="1"/>
</dbReference>
<keyword evidence="5" id="KW-0597">Phosphoprotein</keyword>
<dbReference type="GO" id="GO:0004721">
    <property type="term" value="F:phosphoprotein phosphatase activity"/>
    <property type="evidence" value="ECO:0007669"/>
    <property type="project" value="TreeGrafter"/>
</dbReference>
<dbReference type="Proteomes" id="UP000253975">
    <property type="component" value="Unassembled WGS sequence"/>
</dbReference>
<dbReference type="Gene3D" id="3.30.565.10">
    <property type="entry name" value="Histidine kinase-like ATPase, C-terminal domain"/>
    <property type="match status" value="1"/>
</dbReference>
<dbReference type="SMART" id="SM00388">
    <property type="entry name" value="HisKA"/>
    <property type="match status" value="1"/>
</dbReference>
<proteinExistence type="predicted"/>
<protein>
    <recommendedName>
        <fullName evidence="10">Sensor-like histidine kinase SenX3</fullName>
        <ecNumber evidence="4">2.7.13.3</ecNumber>
    </recommendedName>
</protein>
<evidence type="ECO:0000256" key="9">
    <source>
        <dbReference type="ARBA" id="ARBA00023136"/>
    </source>
</evidence>
<dbReference type="PANTHER" id="PTHR45453:SF1">
    <property type="entry name" value="PHOSPHATE REGULON SENSOR PROTEIN PHOR"/>
    <property type="match status" value="1"/>
</dbReference>
<keyword evidence="9 12" id="KW-0472">Membrane</keyword>
<keyword evidence="12" id="KW-1133">Transmembrane helix</keyword>
<evidence type="ECO:0000259" key="13">
    <source>
        <dbReference type="PROSITE" id="PS50109"/>
    </source>
</evidence>
<reference evidence="14 15" key="1">
    <citation type="journal article" date="2018" name="Elife">
        <title>Discovery and characterization of a prevalent human gut bacterial enzyme sufficient for the inactivation of a family of plant toxins.</title>
        <authorList>
            <person name="Koppel N."/>
            <person name="Bisanz J.E."/>
            <person name="Pandelia M.E."/>
            <person name="Turnbaugh P.J."/>
            <person name="Balskus E.P."/>
        </authorList>
    </citation>
    <scope>NUCLEOTIDE SEQUENCE [LARGE SCALE GENOMIC DNA]</scope>
    <source>
        <strain evidence="14 15">OB21 GAM31</strain>
    </source>
</reference>
<dbReference type="GO" id="GO:0016036">
    <property type="term" value="P:cellular response to phosphate starvation"/>
    <property type="evidence" value="ECO:0007669"/>
    <property type="project" value="TreeGrafter"/>
</dbReference>
<keyword evidence="12" id="KW-0812">Transmembrane</keyword>
<evidence type="ECO:0000256" key="8">
    <source>
        <dbReference type="ARBA" id="ARBA00023012"/>
    </source>
</evidence>
<dbReference type="PROSITE" id="PS50109">
    <property type="entry name" value="HIS_KIN"/>
    <property type="match status" value="1"/>
</dbReference>
<feature type="domain" description="Histidine kinase" evidence="13">
    <location>
        <begin position="263"/>
        <end position="492"/>
    </location>
</feature>
<dbReference type="Pfam" id="PF02518">
    <property type="entry name" value="HATPase_c"/>
    <property type="match status" value="1"/>
</dbReference>
<comment type="catalytic activity">
    <reaction evidence="1">
        <text>ATP + protein L-histidine = ADP + protein N-phospho-L-histidine.</text>
        <dbReference type="EC" id="2.7.13.3"/>
    </reaction>
</comment>
<dbReference type="PANTHER" id="PTHR45453">
    <property type="entry name" value="PHOSPHATE REGULON SENSOR PROTEIN PHOR"/>
    <property type="match status" value="1"/>
</dbReference>
<dbReference type="Pfam" id="PF00512">
    <property type="entry name" value="HisKA"/>
    <property type="match status" value="1"/>
</dbReference>
<dbReference type="InterPro" id="IPR050351">
    <property type="entry name" value="BphY/WalK/GraS-like"/>
</dbReference>
<dbReference type="RefSeq" id="WP_114614696.1">
    <property type="nucleotide sequence ID" value="NZ_PPTO01000001.1"/>
</dbReference>
<dbReference type="EC" id="2.7.13.3" evidence="4"/>
<evidence type="ECO:0000256" key="3">
    <source>
        <dbReference type="ARBA" id="ARBA00004236"/>
    </source>
</evidence>
<dbReference type="InterPro" id="IPR003661">
    <property type="entry name" value="HisK_dim/P_dom"/>
</dbReference>
<organism evidence="14 15">
    <name type="scientific">Slackia isoflavoniconvertens</name>
    <dbReference type="NCBI Taxonomy" id="572010"/>
    <lineage>
        <taxon>Bacteria</taxon>
        <taxon>Bacillati</taxon>
        <taxon>Actinomycetota</taxon>
        <taxon>Coriobacteriia</taxon>
        <taxon>Eggerthellales</taxon>
        <taxon>Eggerthellaceae</taxon>
        <taxon>Slackia</taxon>
    </lineage>
</organism>
<dbReference type="SMART" id="SM00387">
    <property type="entry name" value="HATPase_c"/>
    <property type="match status" value="1"/>
</dbReference>
<feature type="transmembrane region" description="Helical" evidence="12">
    <location>
        <begin position="31"/>
        <end position="57"/>
    </location>
</feature>
<dbReference type="Gene3D" id="1.10.287.130">
    <property type="match status" value="1"/>
</dbReference>
<dbReference type="InterPro" id="IPR003594">
    <property type="entry name" value="HATPase_dom"/>
</dbReference>
<evidence type="ECO:0000313" key="14">
    <source>
        <dbReference type="EMBL" id="RDB61152.1"/>
    </source>
</evidence>
<gene>
    <name evidence="14" type="ORF">C1881_01130</name>
</gene>
<evidence type="ECO:0000256" key="11">
    <source>
        <dbReference type="SAM" id="MobiDB-lite"/>
    </source>
</evidence>
<dbReference type="InterPro" id="IPR004358">
    <property type="entry name" value="Sig_transdc_His_kin-like_C"/>
</dbReference>
<dbReference type="CDD" id="cd00082">
    <property type="entry name" value="HisKA"/>
    <property type="match status" value="1"/>
</dbReference>
<evidence type="ECO:0000256" key="1">
    <source>
        <dbReference type="ARBA" id="ARBA00000085"/>
    </source>
</evidence>
<dbReference type="InterPro" id="IPR036097">
    <property type="entry name" value="HisK_dim/P_sf"/>
</dbReference>
<evidence type="ECO:0000256" key="4">
    <source>
        <dbReference type="ARBA" id="ARBA00012438"/>
    </source>
</evidence>
<feature type="region of interest" description="Disordered" evidence="11">
    <location>
        <begin position="1"/>
        <end position="26"/>
    </location>
</feature>
<comment type="caution">
    <text evidence="14">The sequence shown here is derived from an EMBL/GenBank/DDBJ whole genome shotgun (WGS) entry which is preliminary data.</text>
</comment>
<evidence type="ECO:0000256" key="6">
    <source>
        <dbReference type="ARBA" id="ARBA00022679"/>
    </source>
</evidence>
<dbReference type="EMBL" id="PPTO01000001">
    <property type="protein sequence ID" value="RDB61152.1"/>
    <property type="molecule type" value="Genomic_DNA"/>
</dbReference>
<evidence type="ECO:0000256" key="2">
    <source>
        <dbReference type="ARBA" id="ARBA00001968"/>
    </source>
</evidence>
<dbReference type="CDD" id="cd00075">
    <property type="entry name" value="HATPase"/>
    <property type="match status" value="1"/>
</dbReference>
<dbReference type="AlphaFoldDB" id="A0A369LPT6"/>
<dbReference type="GO" id="GO:0000155">
    <property type="term" value="F:phosphorelay sensor kinase activity"/>
    <property type="evidence" value="ECO:0007669"/>
    <property type="project" value="InterPro"/>
</dbReference>
<evidence type="ECO:0000256" key="7">
    <source>
        <dbReference type="ARBA" id="ARBA00022777"/>
    </source>
</evidence>
<accession>A0A369LPT6</accession>
<dbReference type="PRINTS" id="PR00344">
    <property type="entry name" value="BCTRLSENSOR"/>
</dbReference>
<evidence type="ECO:0000256" key="12">
    <source>
        <dbReference type="SAM" id="Phobius"/>
    </source>
</evidence>
<evidence type="ECO:0000256" key="5">
    <source>
        <dbReference type="ARBA" id="ARBA00022553"/>
    </source>
</evidence>
<feature type="transmembrane region" description="Helical" evidence="12">
    <location>
        <begin position="189"/>
        <end position="212"/>
    </location>
</feature>
<feature type="compositionally biased region" description="Basic and acidic residues" evidence="11">
    <location>
        <begin position="8"/>
        <end position="19"/>
    </location>
</feature>
<keyword evidence="6" id="KW-0808">Transferase</keyword>
<name>A0A369LPT6_9ACTN</name>
<dbReference type="GO" id="GO:0005886">
    <property type="term" value="C:plasma membrane"/>
    <property type="evidence" value="ECO:0007669"/>
    <property type="project" value="UniProtKB-SubCell"/>
</dbReference>
<sequence>MVVTAVLDEEKASSETEKPARRKRPLAHHSLAHKAAAAIMVATTAVALVCVVAFAAASYATLDSRASEGITDESHRYASYIEAAQLDGDELLDFLDEQSEFMGSDMRVTLIASDGTVLFDNDVADVSTLGSHAGRPEFVQAELNGESSAGRYSETLQEVTLYHSVRLHNDDVLRFATTQSSVWGMMLHMLGPCAVVVALALIAAAVGSRFLAQVISADLMRIDLDRPLESDAPVELAPLLMRLDAQHRRLEAQASERRQYTANVSHELKTPLTVISGYAEIIAAGIAKDEDVKSFAHTIHSESQRMRSMVDDIISLSKLDDMGKGGASGDDLGVDMNQTVSLESLANDACERLRPYAEDHRVSLTCEIERSGNEPVVVRGNMQILSEMVRNLVENAIRYNVEGGRATVSVIGAADGSAVVRMSDTGIGIPPELRERVFERFFRVDESRSKETGGSGLGLAIVKHAAQVHGAKITVMGNDPQGTIIEVRFPAK</sequence>
<dbReference type="InterPro" id="IPR036890">
    <property type="entry name" value="HATPase_C_sf"/>
</dbReference>
<evidence type="ECO:0000256" key="10">
    <source>
        <dbReference type="ARBA" id="ARBA00039401"/>
    </source>
</evidence>
<dbReference type="SUPFAM" id="SSF47384">
    <property type="entry name" value="Homodimeric domain of signal transducing histidine kinase"/>
    <property type="match status" value="1"/>
</dbReference>
<dbReference type="GO" id="GO:0005509">
    <property type="term" value="F:calcium ion binding"/>
    <property type="evidence" value="ECO:0007669"/>
    <property type="project" value="UniProtKB-ARBA"/>
</dbReference>
<dbReference type="FunFam" id="3.30.565.10:FF:000006">
    <property type="entry name" value="Sensor histidine kinase WalK"/>
    <property type="match status" value="1"/>
</dbReference>
<keyword evidence="8" id="KW-0902">Two-component regulatory system</keyword>
<dbReference type="FunFam" id="1.10.287.130:FF:000001">
    <property type="entry name" value="Two-component sensor histidine kinase"/>
    <property type="match status" value="1"/>
</dbReference>
<comment type="cofactor">
    <cofactor evidence="2">
        <name>a divalent metal cation</name>
        <dbReference type="ChEBI" id="CHEBI:60240"/>
    </cofactor>
</comment>
<keyword evidence="7 14" id="KW-0418">Kinase</keyword>
<comment type="subcellular location">
    <subcellularLocation>
        <location evidence="3">Cell membrane</location>
    </subcellularLocation>
</comment>
<dbReference type="InterPro" id="IPR005467">
    <property type="entry name" value="His_kinase_dom"/>
</dbReference>